<dbReference type="CDD" id="cd05235">
    <property type="entry name" value="SDR_e1"/>
    <property type="match status" value="1"/>
</dbReference>
<dbReference type="InterPro" id="IPR036291">
    <property type="entry name" value="NAD(P)-bd_dom_sf"/>
</dbReference>
<evidence type="ECO:0000256" key="5">
    <source>
        <dbReference type="ARBA" id="ARBA00023194"/>
    </source>
</evidence>
<dbReference type="InterPro" id="IPR025110">
    <property type="entry name" value="AMP-bd_C"/>
</dbReference>
<reference evidence="7 8" key="1">
    <citation type="submission" date="2022-04" db="EMBL/GenBank/DDBJ databases">
        <title>Positive selection, recombination, and allopatry shape intraspecific diversity of widespread and dominant cyanobacteria.</title>
        <authorList>
            <person name="Wei J."/>
            <person name="Shu W."/>
            <person name="Hu C."/>
        </authorList>
    </citation>
    <scope>NUCLEOTIDE SEQUENCE [LARGE SCALE GENOMIC DNA]</scope>
    <source>
        <strain evidence="7 8">GB2-A5</strain>
    </source>
</reference>
<dbReference type="NCBIfam" id="TIGR01720">
    <property type="entry name" value="NRPS-para261"/>
    <property type="match status" value="1"/>
</dbReference>
<dbReference type="Gene3D" id="3.30.559.10">
    <property type="entry name" value="Chloramphenicol acetyltransferase-like domain"/>
    <property type="match status" value="2"/>
</dbReference>
<name>A0ABV0JLB6_9CYAN</name>
<dbReference type="InterPro" id="IPR020806">
    <property type="entry name" value="PKS_PP-bd"/>
</dbReference>
<dbReference type="SMART" id="SM00823">
    <property type="entry name" value="PKS_PP"/>
    <property type="match status" value="1"/>
</dbReference>
<evidence type="ECO:0000256" key="1">
    <source>
        <dbReference type="ARBA" id="ARBA00001957"/>
    </source>
</evidence>
<dbReference type="InterPro" id="IPR010080">
    <property type="entry name" value="Thioester_reductase-like_dom"/>
</dbReference>
<dbReference type="InterPro" id="IPR020845">
    <property type="entry name" value="AMP-binding_CS"/>
</dbReference>
<evidence type="ECO:0000259" key="6">
    <source>
        <dbReference type="PROSITE" id="PS50075"/>
    </source>
</evidence>
<dbReference type="PANTHER" id="PTHR45398">
    <property type="match status" value="1"/>
</dbReference>
<dbReference type="InterPro" id="IPR000873">
    <property type="entry name" value="AMP-dep_synth/lig_dom"/>
</dbReference>
<proteinExistence type="predicted"/>
<organism evidence="7 8">
    <name type="scientific">Funiculus sociatus GB2-A5</name>
    <dbReference type="NCBI Taxonomy" id="2933946"/>
    <lineage>
        <taxon>Bacteria</taxon>
        <taxon>Bacillati</taxon>
        <taxon>Cyanobacteriota</taxon>
        <taxon>Cyanophyceae</taxon>
        <taxon>Coleofasciculales</taxon>
        <taxon>Coleofasciculaceae</taxon>
        <taxon>Funiculus</taxon>
    </lineage>
</organism>
<dbReference type="Gene3D" id="3.30.559.30">
    <property type="entry name" value="Nonribosomal peptide synthetase, condensation domain"/>
    <property type="match status" value="2"/>
</dbReference>
<dbReference type="EMBL" id="JAMPKK010000004">
    <property type="protein sequence ID" value="MEP0863496.1"/>
    <property type="molecule type" value="Genomic_DNA"/>
</dbReference>
<keyword evidence="5" id="KW-0045">Antibiotic biosynthesis</keyword>
<dbReference type="InterPro" id="IPR036736">
    <property type="entry name" value="ACP-like_sf"/>
</dbReference>
<evidence type="ECO:0000313" key="7">
    <source>
        <dbReference type="EMBL" id="MEP0863496.1"/>
    </source>
</evidence>
<dbReference type="CDD" id="cd19534">
    <property type="entry name" value="E_NRPS"/>
    <property type="match status" value="1"/>
</dbReference>
<gene>
    <name evidence="7" type="ORF">NDI37_03325</name>
</gene>
<dbReference type="Pfam" id="PF00501">
    <property type="entry name" value="AMP-binding"/>
    <property type="match status" value="1"/>
</dbReference>
<keyword evidence="2" id="KW-0596">Phosphopantetheine</keyword>
<sequence length="1912" mass="214565">MQSVDTKMPDEIVEGYRLSPQQAHLWSLQQIDSSLPYRVQCTLLNEGLDKKILKTALQEVVNRHEILRTNFRSLSGMDLPFQVITHSVTPSINYYDLSGLPPATQDEKVEALFNETLGSPLNFEKDFLLHLSLISLSSNKYILLVTLPAMLADKATLRNLVQEINDAYAACLRGEEFSDEPLQYADIAEWQNELLEGEGELERAYWHQKDLSGLSNLKLSYENEIYENPEFQPQVLTAAIPQNLIAAIETLVGNDTSVSEFLLACWQVLLWRLIDYPDITVGTAYEGRKYEDLQQALGLFAKYLPIQTHLSENLPFSKVLELVDNSVNEGYKWQEYFTWQQQVNHLDTPFFPFTFEFEEFEREPNQNKVFTINKEYACIERFKIKLSCIRRDDLIAEFHYDSNLFALEDIKRLSEQFVKLLESVTNNPDASIAQLEILSDRERQQLLVDFNNTQTDYSQNQCIHQLFETQVNQTPDNIAVVFDTQELTYRELNQRANKLAHYLQKQGVKPEVLVGICVERSLEMIVGILGILKAGGAYIPLDPAYPQERLAFMLEDAQVSVLLTQQRLLELPKHQASVICLDADWENIALESDENLTHEAKSDNLAYVIYTSGSTGKPKGVAIAHQNLVHSTSARLAYYREPCDRFLLLSSFAFDSSIAGIFWSITQGGMLVLPQEGVQRDLSQILGLISQHHISHFLSLPSLYALLLEQAQSEQLVSLRTVIVAGELCPKELVSRHLEQLPKTSLFNEYGPTEGTVWSSVYHCQSPELIRLPIGRPITNTQIYLLNSDLRPVPIGVPGEIYIGGAGLARGYLNRPELTAQKFINNPFKADTRLYKTGDLARFLPDGNLEFLGRIDHQVKIRGFRIELEEIEAVLKQYPGVRETVVVAREDVVSDRRIVAYFVPSPESTFTISNLRHFLQEKLPEYMIPSAFVRLLALPLLPNGKVNRQELPAPNSTSEQLLEYTAAKTPVEKLLAGIWAQILRVERVGIHDNFFDLGGDSILNIQVIAKANKAGLTLTPKQLFEAPTIAQLAALAGTTHTIQAEQGMVIGQVPLTPIQHWFFEDNPLDPHHSNQAVLLKVPPDLDPQLLQIVVQHLLRHHDALRLRFIQEGDARQQVNASFNEVVPFTCLDLSAHSPDAQKAALESAAAEVQTSLNLSEGPLVRVVFFTLGNNQPNRLLIVIHHLAVDGVSWRILLEDLQTAYEQISRGETIQLPPKTTSFQQWAQRLQEYAHSSELQQEENYWLTQLRKPVCPLPVDFSGGANTVASVSTVSVTLSQEETQALLQQVPAAYGTQINDVLLTALVQAFGQWTGDSLLVDLEGHGREEIFDDVNLSRTVGWFTTIFPVRLSLEEASNPGDALQAIKKQLRTIPNRGLGYGVLRYLSKNLEKPLQLQMPQAEVIFNYLGQSDQVFQSSLLALAEESSGLVRSPRGHRRYLLDINGIVVGGQLRLNWTYSEAVHRRVTIESLAEDFQERLRSLITHCQTMRSPVYTPSDSQPKLSPLETPLPANLTTSKEITIEQLLADAILDSSIRPSTSPVKDLTDPTCIFLTGATGFLGAFLLYELLQQTQADIYCLVRSPNIESAKKRLQSNLESYLIWNESLSSRIIPVLGDLSQPLLGLSHEQFQLLANKIDVIYHNGAAINLVYPYSMLKTPNVLGTQEILRLACQTKVKPVHYVSTLATLLSADNDVPKSGYAQSKWVAEQLIMSARSQGLPASIYRIGSVSGHSQTGACNPNDHLCRTIKGYIQLKSAPAENGILRTAPVDYVSQAILHLSQQKNLLGEDFHLSSPHPILISDIFKWLSSFGYSIQQISYAEWQTKLSNYAEHSQDNAVSSLIPLFEQSLSNRASKAESSTPKSNSVEDTNFQNTLDKLASASICCPPVDDKFLHTYFSYLIQIGFLDAPQPSEI</sequence>
<comment type="cofactor">
    <cofactor evidence="1">
        <name>pantetheine 4'-phosphate</name>
        <dbReference type="ChEBI" id="CHEBI:47942"/>
    </cofactor>
</comment>
<keyword evidence="3" id="KW-0597">Phosphoprotein</keyword>
<dbReference type="InterPro" id="IPR045851">
    <property type="entry name" value="AMP-bd_C_sf"/>
</dbReference>
<dbReference type="Gene3D" id="1.10.1200.10">
    <property type="entry name" value="ACP-like"/>
    <property type="match status" value="1"/>
</dbReference>
<dbReference type="InterPro" id="IPR013120">
    <property type="entry name" value="FAR_NAD-bd"/>
</dbReference>
<dbReference type="SUPFAM" id="SSF52777">
    <property type="entry name" value="CoA-dependent acyltransferases"/>
    <property type="match status" value="4"/>
</dbReference>
<evidence type="ECO:0000256" key="3">
    <source>
        <dbReference type="ARBA" id="ARBA00022553"/>
    </source>
</evidence>
<protein>
    <submittedName>
        <fullName evidence="7">Non-ribosomal peptide synthetase</fullName>
    </submittedName>
</protein>
<dbReference type="SUPFAM" id="SSF56801">
    <property type="entry name" value="Acetyl-CoA synthetase-like"/>
    <property type="match status" value="1"/>
</dbReference>
<dbReference type="Gene3D" id="3.40.50.720">
    <property type="entry name" value="NAD(P)-binding Rossmann-like Domain"/>
    <property type="match status" value="1"/>
</dbReference>
<dbReference type="NCBIfam" id="TIGR01733">
    <property type="entry name" value="AA-adenyl-dom"/>
    <property type="match status" value="1"/>
</dbReference>
<dbReference type="PROSITE" id="PS00455">
    <property type="entry name" value="AMP_BINDING"/>
    <property type="match status" value="1"/>
</dbReference>
<dbReference type="Pfam" id="PF13193">
    <property type="entry name" value="AMP-binding_C"/>
    <property type="match status" value="1"/>
</dbReference>
<keyword evidence="4" id="KW-0436">Ligase</keyword>
<dbReference type="InterPro" id="IPR001242">
    <property type="entry name" value="Condensation_dom"/>
</dbReference>
<dbReference type="PANTHER" id="PTHR45398:SF1">
    <property type="entry name" value="ENZYME, PUTATIVE (JCVI)-RELATED"/>
    <property type="match status" value="1"/>
</dbReference>
<evidence type="ECO:0000256" key="4">
    <source>
        <dbReference type="ARBA" id="ARBA00022598"/>
    </source>
</evidence>
<keyword evidence="8" id="KW-1185">Reference proteome</keyword>
<dbReference type="PROSITE" id="PS50075">
    <property type="entry name" value="CARRIER"/>
    <property type="match status" value="1"/>
</dbReference>
<evidence type="ECO:0000256" key="2">
    <source>
        <dbReference type="ARBA" id="ARBA00022450"/>
    </source>
</evidence>
<dbReference type="Pfam" id="PF00668">
    <property type="entry name" value="Condensation"/>
    <property type="match status" value="2"/>
</dbReference>
<dbReference type="Proteomes" id="UP001442494">
    <property type="component" value="Unassembled WGS sequence"/>
</dbReference>
<dbReference type="InterPro" id="IPR023213">
    <property type="entry name" value="CAT-like_dom_sf"/>
</dbReference>
<dbReference type="InterPro" id="IPR010071">
    <property type="entry name" value="AA_adenyl_dom"/>
</dbReference>
<dbReference type="NCBIfam" id="TIGR01746">
    <property type="entry name" value="Thioester-redct"/>
    <property type="match status" value="1"/>
</dbReference>
<dbReference type="Gene3D" id="3.30.300.30">
    <property type="match status" value="1"/>
</dbReference>
<dbReference type="SUPFAM" id="SSF47336">
    <property type="entry name" value="ACP-like"/>
    <property type="match status" value="1"/>
</dbReference>
<dbReference type="InterPro" id="IPR010060">
    <property type="entry name" value="NRPS_synth"/>
</dbReference>
<comment type="caution">
    <text evidence="7">The sequence shown here is derived from an EMBL/GenBank/DDBJ whole genome shotgun (WGS) entry which is preliminary data.</text>
</comment>
<dbReference type="RefSeq" id="WP_190422057.1">
    <property type="nucleotide sequence ID" value="NZ_JAMPKK010000004.1"/>
</dbReference>
<dbReference type="Gene3D" id="3.40.50.980">
    <property type="match status" value="2"/>
</dbReference>
<dbReference type="Pfam" id="PF07993">
    <property type="entry name" value="NAD_binding_4"/>
    <property type="match status" value="1"/>
</dbReference>
<dbReference type="Gene3D" id="2.30.38.10">
    <property type="entry name" value="Luciferase, Domain 3"/>
    <property type="match status" value="1"/>
</dbReference>
<feature type="domain" description="Carrier" evidence="6">
    <location>
        <begin position="966"/>
        <end position="1040"/>
    </location>
</feature>
<dbReference type="Pfam" id="PF00550">
    <property type="entry name" value="PP-binding"/>
    <property type="match status" value="1"/>
</dbReference>
<accession>A0ABV0JLB6</accession>
<evidence type="ECO:0000313" key="8">
    <source>
        <dbReference type="Proteomes" id="UP001442494"/>
    </source>
</evidence>
<dbReference type="SUPFAM" id="SSF51735">
    <property type="entry name" value="NAD(P)-binding Rossmann-fold domains"/>
    <property type="match status" value="1"/>
</dbReference>
<dbReference type="CDD" id="cd05930">
    <property type="entry name" value="A_NRPS"/>
    <property type="match status" value="1"/>
</dbReference>
<dbReference type="InterPro" id="IPR009081">
    <property type="entry name" value="PP-bd_ACP"/>
</dbReference>